<accession>A0AB72Z1Y2</accession>
<dbReference type="Proteomes" id="UP000003457">
    <property type="component" value="Unassembled WGS sequence"/>
</dbReference>
<evidence type="ECO:0000313" key="2">
    <source>
        <dbReference type="Proteomes" id="UP000003457"/>
    </source>
</evidence>
<dbReference type="RefSeq" id="WP_003844082.1">
    <property type="nucleotide sequence ID" value="NZ_AEHJ01000011.1"/>
</dbReference>
<name>A0AB72Z1Y2_9BIFI</name>
<dbReference type="EMBL" id="AEHJ01000011">
    <property type="protein sequence ID" value="EFO78108.1"/>
    <property type="molecule type" value="Genomic_DNA"/>
</dbReference>
<organism evidence="1 2">
    <name type="scientific">Bifidobacterium dentium JCVIHMP022</name>
    <dbReference type="NCBI Taxonomy" id="553191"/>
    <lineage>
        <taxon>Bacteria</taxon>
        <taxon>Bacillati</taxon>
        <taxon>Actinomycetota</taxon>
        <taxon>Actinomycetes</taxon>
        <taxon>Bifidobacteriales</taxon>
        <taxon>Bifidobacteriaceae</taxon>
        <taxon>Bifidobacterium</taxon>
    </lineage>
</organism>
<proteinExistence type="predicted"/>
<protein>
    <submittedName>
        <fullName evidence="1">Uncharacterized protein</fullName>
    </submittedName>
</protein>
<gene>
    <name evidence="1" type="ORF">HMPREF9003_0150</name>
</gene>
<reference evidence="1 2" key="1">
    <citation type="submission" date="2010-10" db="EMBL/GenBank/DDBJ databases">
        <authorList>
            <person name="Durkin A.S."/>
            <person name="Madupu R."/>
            <person name="Torralba M."/>
            <person name="Gillis M."/>
            <person name="Methe B."/>
            <person name="Sutton G."/>
            <person name="Nelson K.E."/>
        </authorList>
    </citation>
    <scope>NUCLEOTIDE SEQUENCE [LARGE SCALE GENOMIC DNA]</scope>
    <source>
        <strain evidence="1 2">JCVIHMP022</strain>
    </source>
</reference>
<comment type="caution">
    <text evidence="1">The sequence shown here is derived from an EMBL/GenBank/DDBJ whole genome shotgun (WGS) entry which is preliminary data.</text>
</comment>
<evidence type="ECO:0000313" key="1">
    <source>
        <dbReference type="EMBL" id="EFO78108.1"/>
    </source>
</evidence>
<sequence>MNSNSFKVSKTINKLIFDCDINDGGNITIHLYDGYNVTPTDVRRIASSLMRAADMAEGRQDNTDYSYNRSFYKPVNPDYQPRGYRNITCTSVIKDDGSTTTI</sequence>
<dbReference type="AlphaFoldDB" id="A0AB72Z1Y2"/>